<dbReference type="InterPro" id="IPR029062">
    <property type="entry name" value="Class_I_gatase-like"/>
</dbReference>
<dbReference type="Gene3D" id="3.40.50.10740">
    <property type="entry name" value="Class I glutamine amidotransferase-like"/>
    <property type="match status" value="1"/>
</dbReference>
<reference evidence="6" key="1">
    <citation type="journal article" date="2019" name="Int. J. Syst. Evol. Microbiol.">
        <title>The Global Catalogue of Microorganisms (GCM) 10K type strain sequencing project: providing services to taxonomists for standard genome sequencing and annotation.</title>
        <authorList>
            <consortium name="The Broad Institute Genomics Platform"/>
            <consortium name="The Broad Institute Genome Sequencing Center for Infectious Disease"/>
            <person name="Wu L."/>
            <person name="Ma J."/>
        </authorList>
    </citation>
    <scope>NUCLEOTIDE SEQUENCE [LARGE SCALE GENOMIC DNA]</scope>
    <source>
        <strain evidence="6">KACC 11299</strain>
    </source>
</reference>
<dbReference type="PIRSF" id="PIRSF028757">
    <property type="entry name" value="LD-carboxypeptidase"/>
    <property type="match status" value="1"/>
</dbReference>
<evidence type="ECO:0000313" key="6">
    <source>
        <dbReference type="Proteomes" id="UP001596071"/>
    </source>
</evidence>
<accession>A0ABW0TWQ4</accession>
<feature type="domain" description="LD-carboxypeptidase N-terminal" evidence="3">
    <location>
        <begin position="14"/>
        <end position="131"/>
    </location>
</feature>
<dbReference type="Gene3D" id="3.50.30.60">
    <property type="entry name" value="LD-carboxypeptidase A C-terminal domain-like"/>
    <property type="match status" value="1"/>
</dbReference>
<dbReference type="RefSeq" id="WP_381442387.1">
    <property type="nucleotide sequence ID" value="NZ_JBHSNP010000009.1"/>
</dbReference>
<keyword evidence="2 5" id="KW-0378">Hydrolase</keyword>
<name>A0ABW0TWQ4_9BACL</name>
<protein>
    <submittedName>
        <fullName evidence="5">S66 peptidase family protein</fullName>
        <ecNumber evidence="5">3.4.-.-</ecNumber>
    </submittedName>
</protein>
<sequence length="339" mass="38175">MIRYPKPLQQGDTIGVTAPSSGVDESLHHLVHHAKRQFEKRGYEVTIGETVWTENKSASAPKEIRAAELMAMFKNPEIDAIIPPWGGEILMEILPFIDWEEIDPKWILGYSDMSTFLFALTVKTGIATAHGPNFVELRSDEWEPVASKFMDVLQTHSESSIEQHSSEKFQSKWQHDAPDDPYVYKLDSPTEWKVIGSPNIELEGRLLGGCMDTIRHHVGTPYGDIASFQKNFLNDEPILWYFENCEMNATDFHRTMLQFVYAGWFKNAAGIIFGRSPAGKDVKGFTVVDSMERIKELTGLPIVYDADVGHVPPQITFVNGAIGKVSVEHGKGFVKTTFR</sequence>
<evidence type="ECO:0000256" key="1">
    <source>
        <dbReference type="ARBA" id="ARBA00010233"/>
    </source>
</evidence>
<dbReference type="InterPro" id="IPR003507">
    <property type="entry name" value="S66_fam"/>
</dbReference>
<keyword evidence="6" id="KW-1185">Reference proteome</keyword>
<dbReference type="GO" id="GO:0016787">
    <property type="term" value="F:hydrolase activity"/>
    <property type="evidence" value="ECO:0007669"/>
    <property type="project" value="UniProtKB-KW"/>
</dbReference>
<dbReference type="Pfam" id="PF02016">
    <property type="entry name" value="Peptidase_S66"/>
    <property type="match status" value="1"/>
</dbReference>
<dbReference type="PANTHER" id="PTHR30237">
    <property type="entry name" value="MURAMOYLTETRAPEPTIDE CARBOXYPEPTIDASE"/>
    <property type="match status" value="1"/>
</dbReference>
<dbReference type="InterPro" id="IPR027461">
    <property type="entry name" value="Carboxypeptidase_A_C_sf"/>
</dbReference>
<comment type="caution">
    <text evidence="5">The sequence shown here is derived from an EMBL/GenBank/DDBJ whole genome shotgun (WGS) entry which is preliminary data.</text>
</comment>
<feature type="domain" description="LD-carboxypeptidase C-terminal" evidence="4">
    <location>
        <begin position="203"/>
        <end position="321"/>
    </location>
</feature>
<dbReference type="EMBL" id="JBHSNP010000009">
    <property type="protein sequence ID" value="MFC5602370.1"/>
    <property type="molecule type" value="Genomic_DNA"/>
</dbReference>
<organism evidence="5 6">
    <name type="scientific">Sporosarcina koreensis</name>
    <dbReference type="NCBI Taxonomy" id="334735"/>
    <lineage>
        <taxon>Bacteria</taxon>
        <taxon>Bacillati</taxon>
        <taxon>Bacillota</taxon>
        <taxon>Bacilli</taxon>
        <taxon>Bacillales</taxon>
        <taxon>Caryophanaceae</taxon>
        <taxon>Sporosarcina</taxon>
    </lineage>
</organism>
<evidence type="ECO:0000259" key="3">
    <source>
        <dbReference type="Pfam" id="PF02016"/>
    </source>
</evidence>
<dbReference type="PANTHER" id="PTHR30237:SF5">
    <property type="entry name" value="CARBOXYPEPTIDASE VC_A0337-RELATED"/>
    <property type="match status" value="1"/>
</dbReference>
<proteinExistence type="inferred from homology"/>
<dbReference type="Pfam" id="PF17676">
    <property type="entry name" value="Peptidase_S66C"/>
    <property type="match status" value="1"/>
</dbReference>
<dbReference type="InterPro" id="IPR040449">
    <property type="entry name" value="Peptidase_S66_N"/>
</dbReference>
<dbReference type="CDD" id="cd07062">
    <property type="entry name" value="Peptidase_S66_mccF_like"/>
    <property type="match status" value="1"/>
</dbReference>
<dbReference type="InterPro" id="IPR040921">
    <property type="entry name" value="Peptidase_S66C"/>
</dbReference>
<comment type="similarity">
    <text evidence="1">Belongs to the peptidase S66 family.</text>
</comment>
<evidence type="ECO:0000313" key="5">
    <source>
        <dbReference type="EMBL" id="MFC5602370.1"/>
    </source>
</evidence>
<dbReference type="EC" id="3.4.-.-" evidence="5"/>
<evidence type="ECO:0000256" key="2">
    <source>
        <dbReference type="ARBA" id="ARBA00022801"/>
    </source>
</evidence>
<gene>
    <name evidence="5" type="ORF">ACFPTP_03980</name>
</gene>
<dbReference type="InterPro" id="IPR027478">
    <property type="entry name" value="LdcA_N"/>
</dbReference>
<dbReference type="SUPFAM" id="SSF141986">
    <property type="entry name" value="LD-carboxypeptidase A C-terminal domain-like"/>
    <property type="match status" value="1"/>
</dbReference>
<dbReference type="Proteomes" id="UP001596071">
    <property type="component" value="Unassembled WGS sequence"/>
</dbReference>
<dbReference type="SUPFAM" id="SSF52317">
    <property type="entry name" value="Class I glutamine amidotransferase-like"/>
    <property type="match status" value="1"/>
</dbReference>
<evidence type="ECO:0000259" key="4">
    <source>
        <dbReference type="Pfam" id="PF17676"/>
    </source>
</evidence>